<dbReference type="PANTHER" id="PTHR33606:SF3">
    <property type="entry name" value="PROTEIN YCII"/>
    <property type="match status" value="1"/>
</dbReference>
<name>A0AAD0SS36_9BACT</name>
<keyword evidence="4" id="KW-1185">Reference proteome</keyword>
<dbReference type="Proteomes" id="UP000263040">
    <property type="component" value="Chromosome"/>
</dbReference>
<dbReference type="InterPro" id="IPR005545">
    <property type="entry name" value="YCII"/>
</dbReference>
<dbReference type="InterPro" id="IPR011008">
    <property type="entry name" value="Dimeric_a/b-barrel"/>
</dbReference>
<dbReference type="EMBL" id="CP032100">
    <property type="protein sequence ID" value="AXX90654.1"/>
    <property type="molecule type" value="Genomic_DNA"/>
</dbReference>
<reference evidence="3 4" key="1">
    <citation type="submission" date="2018-08" db="EMBL/GenBank/DDBJ databases">
        <title>Complete genome of the Arcobacter suis type strain LMG 26152.</title>
        <authorList>
            <person name="Miller W.G."/>
            <person name="Yee E."/>
            <person name="Bono J.L."/>
        </authorList>
    </citation>
    <scope>NUCLEOTIDE SEQUENCE [LARGE SCALE GENOMIC DNA]</scope>
    <source>
        <strain evidence="3 4">CECT 7833</strain>
    </source>
</reference>
<sequence length="96" mass="11192">MQYLVIAYDNENALERRLESREAHIEGARKLMAEGKIINAGALIEDDVMVGSTLYIDFETDEELDEWLENEPYVKNNVWNMDEFQIVPMKLLPKQS</sequence>
<feature type="domain" description="YCII-related" evidence="2">
    <location>
        <begin position="1"/>
        <end position="80"/>
    </location>
</feature>
<dbReference type="AlphaFoldDB" id="A0AAD0SS36"/>
<dbReference type="RefSeq" id="WP_118887231.1">
    <property type="nucleotide sequence ID" value="NZ_CP032100.1"/>
</dbReference>
<evidence type="ECO:0000313" key="3">
    <source>
        <dbReference type="EMBL" id="AXX90654.1"/>
    </source>
</evidence>
<gene>
    <name evidence="3" type="ORF">ASUIS_2226</name>
</gene>
<comment type="similarity">
    <text evidence="1">Belongs to the YciI family.</text>
</comment>
<dbReference type="PANTHER" id="PTHR33606">
    <property type="entry name" value="PROTEIN YCII"/>
    <property type="match status" value="1"/>
</dbReference>
<accession>A0AAD0SS36</accession>
<evidence type="ECO:0000313" key="4">
    <source>
        <dbReference type="Proteomes" id="UP000263040"/>
    </source>
</evidence>
<evidence type="ECO:0000256" key="1">
    <source>
        <dbReference type="ARBA" id="ARBA00007689"/>
    </source>
</evidence>
<protein>
    <submittedName>
        <fullName evidence="3">YciI domain-containing protein</fullName>
    </submittedName>
</protein>
<dbReference type="Pfam" id="PF03795">
    <property type="entry name" value="YCII"/>
    <property type="match status" value="1"/>
</dbReference>
<dbReference type="KEGG" id="asui:ASUIS_2226"/>
<evidence type="ECO:0000259" key="2">
    <source>
        <dbReference type="Pfam" id="PF03795"/>
    </source>
</evidence>
<dbReference type="InterPro" id="IPR051807">
    <property type="entry name" value="Sec-metab_biosynth-assoc"/>
</dbReference>
<dbReference type="SUPFAM" id="SSF54909">
    <property type="entry name" value="Dimeric alpha+beta barrel"/>
    <property type="match status" value="1"/>
</dbReference>
<dbReference type="Gene3D" id="3.30.70.1060">
    <property type="entry name" value="Dimeric alpha+beta barrel"/>
    <property type="match status" value="1"/>
</dbReference>
<organism evidence="3 4">
    <name type="scientific">Arcobacter suis CECT 7833</name>
    <dbReference type="NCBI Taxonomy" id="663365"/>
    <lineage>
        <taxon>Bacteria</taxon>
        <taxon>Pseudomonadati</taxon>
        <taxon>Campylobacterota</taxon>
        <taxon>Epsilonproteobacteria</taxon>
        <taxon>Campylobacterales</taxon>
        <taxon>Arcobacteraceae</taxon>
        <taxon>Arcobacter</taxon>
    </lineage>
</organism>
<proteinExistence type="inferred from homology"/>